<evidence type="ECO:0000256" key="1">
    <source>
        <dbReference type="ARBA" id="ARBA00004236"/>
    </source>
</evidence>
<evidence type="ECO:0000256" key="4">
    <source>
        <dbReference type="ARBA" id="ARBA00022989"/>
    </source>
</evidence>
<keyword evidence="3 6" id="KW-0812">Transmembrane</keyword>
<dbReference type="GO" id="GO:0015081">
    <property type="term" value="F:sodium ion transmembrane transporter activity"/>
    <property type="evidence" value="ECO:0007669"/>
    <property type="project" value="InterPro"/>
</dbReference>
<accession>A0AAE3IFR2</accession>
<dbReference type="GO" id="GO:0005886">
    <property type="term" value="C:plasma membrane"/>
    <property type="evidence" value="ECO:0007669"/>
    <property type="project" value="UniProtKB-SubCell"/>
</dbReference>
<gene>
    <name evidence="7" type="ORF">OCV57_03345</name>
</gene>
<comment type="caution">
    <text evidence="7">The sequence shown here is derived from an EMBL/GenBank/DDBJ whole genome shotgun (WGS) entry which is preliminary data.</text>
</comment>
<reference evidence="7 8" key="1">
    <citation type="journal article" date="2021" name="ISME Commun">
        <title>Automated analysis of genomic sequences facilitates high-throughput and comprehensive description of bacteria.</title>
        <authorList>
            <person name="Hitch T.C.A."/>
        </authorList>
    </citation>
    <scope>NUCLEOTIDE SEQUENCE [LARGE SCALE GENOMIC DNA]</scope>
    <source>
        <strain evidence="7 8">Sanger_31</strain>
    </source>
</reference>
<sequence>MINFLNTAAQMVAAKSTISPDQKDLGAGTVASVVITGLVVVFIGLVLLILLVSIYGKIFDVINGRAARKAEEAEKAAEAAKAVAKPEPIKAVAPVVEDGIEEETVAVIMAAISAMSSEEGKKLVLKSVKTAKPQRPAWSTAGIIDNTRPF</sequence>
<dbReference type="GO" id="GO:0036376">
    <property type="term" value="P:sodium ion export across plasma membrane"/>
    <property type="evidence" value="ECO:0007669"/>
    <property type="project" value="InterPro"/>
</dbReference>
<keyword evidence="8" id="KW-1185">Reference proteome</keyword>
<protein>
    <submittedName>
        <fullName evidence="7">OadG family transporter subunit</fullName>
    </submittedName>
</protein>
<proteinExistence type="predicted"/>
<evidence type="ECO:0000256" key="5">
    <source>
        <dbReference type="ARBA" id="ARBA00023136"/>
    </source>
</evidence>
<dbReference type="Pfam" id="PF04277">
    <property type="entry name" value="OAD_gamma"/>
    <property type="match status" value="1"/>
</dbReference>
<evidence type="ECO:0000313" key="7">
    <source>
        <dbReference type="EMBL" id="MCU6704965.1"/>
    </source>
</evidence>
<evidence type="ECO:0000256" key="2">
    <source>
        <dbReference type="ARBA" id="ARBA00022475"/>
    </source>
</evidence>
<dbReference type="EMBL" id="JAOQJZ010000002">
    <property type="protein sequence ID" value="MCU6704965.1"/>
    <property type="molecule type" value="Genomic_DNA"/>
</dbReference>
<feature type="transmembrane region" description="Helical" evidence="6">
    <location>
        <begin position="30"/>
        <end position="55"/>
    </location>
</feature>
<dbReference type="AlphaFoldDB" id="A0AAE3IFR2"/>
<dbReference type="InterPro" id="IPR005899">
    <property type="entry name" value="Na_pump_deCOase"/>
</dbReference>
<evidence type="ECO:0000256" key="6">
    <source>
        <dbReference type="SAM" id="Phobius"/>
    </source>
</evidence>
<keyword evidence="4 6" id="KW-1133">Transmembrane helix</keyword>
<dbReference type="Proteomes" id="UP001208131">
    <property type="component" value="Unassembled WGS sequence"/>
</dbReference>
<name>A0AAE3IFR2_9FIRM</name>
<organism evidence="7 8">
    <name type="scientific">Hominimerdicola aceti</name>
    <dbReference type="NCBI Taxonomy" id="2981726"/>
    <lineage>
        <taxon>Bacteria</taxon>
        <taxon>Bacillati</taxon>
        <taxon>Bacillota</taxon>
        <taxon>Clostridia</taxon>
        <taxon>Eubacteriales</taxon>
        <taxon>Oscillospiraceae</taxon>
        <taxon>Hominimerdicola</taxon>
    </lineage>
</organism>
<dbReference type="RefSeq" id="WP_117957928.1">
    <property type="nucleotide sequence ID" value="NZ_JAOQJZ010000002.1"/>
</dbReference>
<evidence type="ECO:0000256" key="3">
    <source>
        <dbReference type="ARBA" id="ARBA00022692"/>
    </source>
</evidence>
<keyword evidence="2" id="KW-1003">Cell membrane</keyword>
<comment type="subcellular location">
    <subcellularLocation>
        <location evidence="1">Cell membrane</location>
    </subcellularLocation>
</comment>
<evidence type="ECO:0000313" key="8">
    <source>
        <dbReference type="Proteomes" id="UP001208131"/>
    </source>
</evidence>
<keyword evidence="5 6" id="KW-0472">Membrane</keyword>